<dbReference type="EMBL" id="KE148153">
    <property type="protein sequence ID" value="EPE06346.1"/>
    <property type="molecule type" value="Genomic_DNA"/>
</dbReference>
<dbReference type="Proteomes" id="UP000016923">
    <property type="component" value="Unassembled WGS sequence"/>
</dbReference>
<evidence type="ECO:0000313" key="2">
    <source>
        <dbReference type="Proteomes" id="UP000016923"/>
    </source>
</evidence>
<dbReference type="OrthoDB" id="10601991at2759"/>
<accession>S3C3I7</accession>
<dbReference type="AlphaFoldDB" id="S3C3I7"/>
<keyword evidence="2" id="KW-1185">Reference proteome</keyword>
<protein>
    <submittedName>
        <fullName evidence="1">Uncharacterized protein</fullName>
    </submittedName>
</protein>
<dbReference type="VEuPathDB" id="FungiDB:F503_02474"/>
<dbReference type="AntiFam" id="ANF00149">
    <property type="entry name" value="Shadow ORF (opposite cshA)"/>
</dbReference>
<gene>
    <name evidence="1" type="ORF">F503_02474</name>
</gene>
<name>S3C3I7_OPHP1</name>
<proteinExistence type="predicted"/>
<organism evidence="1 2">
    <name type="scientific">Ophiostoma piceae (strain UAMH 11346)</name>
    <name type="common">Sap stain fungus</name>
    <dbReference type="NCBI Taxonomy" id="1262450"/>
    <lineage>
        <taxon>Eukaryota</taxon>
        <taxon>Fungi</taxon>
        <taxon>Dikarya</taxon>
        <taxon>Ascomycota</taxon>
        <taxon>Pezizomycotina</taxon>
        <taxon>Sordariomycetes</taxon>
        <taxon>Sordariomycetidae</taxon>
        <taxon>Ophiostomatales</taxon>
        <taxon>Ophiostomataceae</taxon>
        <taxon>Ophiostoma</taxon>
    </lineage>
</organism>
<evidence type="ECO:0000313" key="1">
    <source>
        <dbReference type="EMBL" id="EPE06346.1"/>
    </source>
</evidence>
<sequence length="172" mass="17398">MSPCMAETDDLGRLRQQLEDVVDLLGETSGQHLIGLVEDKHLHGIGLQETALDHVLDTAGGADNDLGAVLEGLHVVTDAGATNAGVALDVHEVADGDNDLLDLLGQLAGGGEDQGLALLDVGVDLLQHGDGEGGSLASTGLGLGNDIVALDDGHDGTLLDSRGTLETVGVDT</sequence>
<reference evidence="1 2" key="1">
    <citation type="journal article" date="2013" name="BMC Genomics">
        <title>The genome and transcriptome of the pine saprophyte Ophiostoma piceae, and a comparison with the bark beetle-associated pine pathogen Grosmannia clavigera.</title>
        <authorList>
            <person name="Haridas S."/>
            <person name="Wang Y."/>
            <person name="Lim L."/>
            <person name="Massoumi Alamouti S."/>
            <person name="Jackman S."/>
            <person name="Docking R."/>
            <person name="Robertson G."/>
            <person name="Birol I."/>
            <person name="Bohlmann J."/>
            <person name="Breuil C."/>
        </authorList>
    </citation>
    <scope>NUCLEOTIDE SEQUENCE [LARGE SCALE GENOMIC DNA]</scope>
    <source>
        <strain evidence="1 2">UAMH 11346</strain>
    </source>
</reference>
<dbReference type="HOGENOM" id="CLU_1555726_0_0_1"/>